<dbReference type="Proteomes" id="UP000507470">
    <property type="component" value="Unassembled WGS sequence"/>
</dbReference>
<proteinExistence type="predicted"/>
<feature type="compositionally biased region" description="Low complexity" evidence="1">
    <location>
        <begin position="35"/>
        <end position="46"/>
    </location>
</feature>
<organism evidence="2 3">
    <name type="scientific">Mytilus coruscus</name>
    <name type="common">Sea mussel</name>
    <dbReference type="NCBI Taxonomy" id="42192"/>
    <lineage>
        <taxon>Eukaryota</taxon>
        <taxon>Metazoa</taxon>
        <taxon>Spiralia</taxon>
        <taxon>Lophotrochozoa</taxon>
        <taxon>Mollusca</taxon>
        <taxon>Bivalvia</taxon>
        <taxon>Autobranchia</taxon>
        <taxon>Pteriomorphia</taxon>
        <taxon>Mytilida</taxon>
        <taxon>Mytiloidea</taxon>
        <taxon>Mytilidae</taxon>
        <taxon>Mytilinae</taxon>
        <taxon>Mytilus</taxon>
    </lineage>
</organism>
<gene>
    <name evidence="2" type="ORF">MCOR_53142</name>
</gene>
<dbReference type="EMBL" id="CACVKT020009206">
    <property type="protein sequence ID" value="CAC5420972.1"/>
    <property type="molecule type" value="Genomic_DNA"/>
</dbReference>
<protein>
    <submittedName>
        <fullName evidence="2">Uncharacterized protein</fullName>
    </submittedName>
</protein>
<dbReference type="AlphaFoldDB" id="A0A6J8EMG5"/>
<evidence type="ECO:0000313" key="3">
    <source>
        <dbReference type="Proteomes" id="UP000507470"/>
    </source>
</evidence>
<evidence type="ECO:0000313" key="2">
    <source>
        <dbReference type="EMBL" id="CAC5420972.1"/>
    </source>
</evidence>
<feature type="region of interest" description="Disordered" evidence="1">
    <location>
        <begin position="30"/>
        <end position="55"/>
    </location>
</feature>
<evidence type="ECO:0000256" key="1">
    <source>
        <dbReference type="SAM" id="MobiDB-lite"/>
    </source>
</evidence>
<accession>A0A6J8EMG5</accession>
<reference evidence="2 3" key="1">
    <citation type="submission" date="2020-06" db="EMBL/GenBank/DDBJ databases">
        <authorList>
            <person name="Li R."/>
            <person name="Bekaert M."/>
        </authorList>
    </citation>
    <scope>NUCLEOTIDE SEQUENCE [LARGE SCALE GENOMIC DNA]</scope>
    <source>
        <strain evidence="3">wild</strain>
    </source>
</reference>
<name>A0A6J8EMG5_MYTCO</name>
<keyword evidence="3" id="KW-1185">Reference proteome</keyword>
<sequence length="150" mass="16366">MKGKKKRNKFKVGNQAFLSHYDSLVTNQDCNGVAPSTDPSTPPSSSLDHGLQNGSLIPTDRDKILIESLLEMKLSQNALDQIKYFSSTNKCESINRTMSTYLHKNKNFSCNAIGRASEAGLTVNNNRDVALVKTLKAVGCTMGKKSRAAV</sequence>